<dbReference type="Proteomes" id="UP000824135">
    <property type="component" value="Unassembled WGS sequence"/>
</dbReference>
<feature type="transmembrane region" description="Helical" evidence="2">
    <location>
        <begin position="104"/>
        <end position="127"/>
    </location>
</feature>
<protein>
    <recommendedName>
        <fullName evidence="5">DUF5009 domain-containing protein</fullName>
    </recommendedName>
</protein>
<sequence length="470" mass="51895">MKGFEKFRLWLRRHCLDTDVPAVAAAEAGPVPETAEPAVQAEAPASEEGAENSVKPEKKERILSIDRFRGLCILGMVCQFIMPLFASLAPLAPIFEHDADGFQILPGVSFADLFAAMFIFVVGLTMVRSFQSRAAKYGTGRAYFQLAVRFLALIGLGAALDGFEMGWIYVFTTDGGSYSATIRDNVKPFAIEFWIVVGLAVLALLLYICRLKKLSGYTGSLLKYVLAVYGVYLFFMLLVYTAEYIGHGQYDPIPSEGYMFGFKKPIWATLENIGLAGLLSLPFVRLGKWERLTVVGVTYAVMTVLMQNGLYPVAKILIEGGLIGGVGWAGVLLLGTFFADMKDDKRYWIFSCIFLLISIVCSVSFGWIAAKRGGTPVYGLFCASIASMIWGGLNFLNGWKPKFDFFAIWGSNAILMYVVVTFVKLLLAFYAETALAKMSVAVALLITLAFLAAFTLCNWVMRRKKVYIKI</sequence>
<feature type="region of interest" description="Disordered" evidence="1">
    <location>
        <begin position="31"/>
        <end position="55"/>
    </location>
</feature>
<feature type="transmembrane region" description="Helical" evidence="2">
    <location>
        <begin position="376"/>
        <end position="396"/>
    </location>
</feature>
<feature type="transmembrane region" description="Helical" evidence="2">
    <location>
        <begin position="265"/>
        <end position="284"/>
    </location>
</feature>
<feature type="transmembrane region" description="Helical" evidence="2">
    <location>
        <begin position="442"/>
        <end position="461"/>
    </location>
</feature>
<gene>
    <name evidence="3" type="ORF">H9728_05950</name>
</gene>
<dbReference type="AlphaFoldDB" id="A0A9D2CGI6"/>
<reference evidence="3" key="1">
    <citation type="journal article" date="2021" name="PeerJ">
        <title>Extensive microbial diversity within the chicken gut microbiome revealed by metagenomics and culture.</title>
        <authorList>
            <person name="Gilroy R."/>
            <person name="Ravi A."/>
            <person name="Getino M."/>
            <person name="Pursley I."/>
            <person name="Horton D.L."/>
            <person name="Alikhan N.F."/>
            <person name="Baker D."/>
            <person name="Gharbi K."/>
            <person name="Hall N."/>
            <person name="Watson M."/>
            <person name="Adriaenssens E.M."/>
            <person name="Foster-Nyarko E."/>
            <person name="Jarju S."/>
            <person name="Secka A."/>
            <person name="Antonio M."/>
            <person name="Oren A."/>
            <person name="Chaudhuri R.R."/>
            <person name="La Ragione R."/>
            <person name="Hildebrand F."/>
            <person name="Pallen M.J."/>
        </authorList>
    </citation>
    <scope>NUCLEOTIDE SEQUENCE</scope>
    <source>
        <strain evidence="3">CHK199-9574</strain>
    </source>
</reference>
<dbReference type="EMBL" id="DXCO01000037">
    <property type="protein sequence ID" value="HIY78570.1"/>
    <property type="molecule type" value="Genomic_DNA"/>
</dbReference>
<feature type="transmembrane region" description="Helical" evidence="2">
    <location>
        <begin position="221"/>
        <end position="245"/>
    </location>
</feature>
<keyword evidence="2" id="KW-0812">Transmembrane</keyword>
<feature type="transmembrane region" description="Helical" evidence="2">
    <location>
        <begin position="68"/>
        <end position="92"/>
    </location>
</feature>
<reference evidence="3" key="2">
    <citation type="submission" date="2021-04" db="EMBL/GenBank/DDBJ databases">
        <authorList>
            <person name="Gilroy R."/>
        </authorList>
    </citation>
    <scope>NUCLEOTIDE SEQUENCE</scope>
    <source>
        <strain evidence="3">CHK199-9574</strain>
    </source>
</reference>
<evidence type="ECO:0000256" key="1">
    <source>
        <dbReference type="SAM" id="MobiDB-lite"/>
    </source>
</evidence>
<comment type="caution">
    <text evidence="3">The sequence shown here is derived from an EMBL/GenBank/DDBJ whole genome shotgun (WGS) entry which is preliminary data.</text>
</comment>
<evidence type="ECO:0000313" key="3">
    <source>
        <dbReference type="EMBL" id="HIY78570.1"/>
    </source>
</evidence>
<proteinExistence type="predicted"/>
<feature type="transmembrane region" description="Helical" evidence="2">
    <location>
        <begin position="316"/>
        <end position="335"/>
    </location>
</feature>
<feature type="transmembrane region" description="Helical" evidence="2">
    <location>
        <begin position="408"/>
        <end position="430"/>
    </location>
</feature>
<accession>A0A9D2CGI6</accession>
<evidence type="ECO:0000256" key="2">
    <source>
        <dbReference type="SAM" id="Phobius"/>
    </source>
</evidence>
<feature type="transmembrane region" description="Helical" evidence="2">
    <location>
        <begin position="291"/>
        <end position="310"/>
    </location>
</feature>
<keyword evidence="2" id="KW-0472">Membrane</keyword>
<evidence type="ECO:0008006" key="5">
    <source>
        <dbReference type="Google" id="ProtNLM"/>
    </source>
</evidence>
<feature type="transmembrane region" description="Helical" evidence="2">
    <location>
        <begin position="347"/>
        <end position="370"/>
    </location>
</feature>
<feature type="transmembrane region" description="Helical" evidence="2">
    <location>
        <begin position="148"/>
        <end position="169"/>
    </location>
</feature>
<keyword evidence="2" id="KW-1133">Transmembrane helix</keyword>
<evidence type="ECO:0000313" key="4">
    <source>
        <dbReference type="Proteomes" id="UP000824135"/>
    </source>
</evidence>
<organism evidence="3 4">
    <name type="scientific">Candidatus Borkfalkia excrementavium</name>
    <dbReference type="NCBI Taxonomy" id="2838505"/>
    <lineage>
        <taxon>Bacteria</taxon>
        <taxon>Bacillati</taxon>
        <taxon>Bacillota</taxon>
        <taxon>Clostridia</taxon>
        <taxon>Christensenellales</taxon>
        <taxon>Christensenellaceae</taxon>
        <taxon>Candidatus Borkfalkia</taxon>
    </lineage>
</organism>
<feature type="transmembrane region" description="Helical" evidence="2">
    <location>
        <begin position="189"/>
        <end position="209"/>
    </location>
</feature>
<name>A0A9D2CGI6_9FIRM</name>